<proteinExistence type="predicted"/>
<gene>
    <name evidence="1" type="ordered locus">YpsIP31758_3196</name>
</gene>
<dbReference type="Proteomes" id="UP000002412">
    <property type="component" value="Chromosome"/>
</dbReference>
<sequence length="58" mass="6463">MVVVVITVMVICSNDDCSNDDCSNDDRRNGGLSWLSFQRGPLALARKCLATKFQRQNT</sequence>
<dbReference type="EMBL" id="CP000720">
    <property type="protein sequence ID" value="ABS46635.1"/>
    <property type="molecule type" value="Genomic_DNA"/>
</dbReference>
<reference evidence="1 2" key="1">
    <citation type="journal article" date="2007" name="PLoS Genet.">
        <title>The complete genome sequence of Yersinia pseudotuberculosis IP31758, the causative agent of Far East scarlet-like fever.</title>
        <authorList>
            <person name="Eppinger M."/>
            <person name="Rosovitz M.J."/>
            <person name="Fricke W.F."/>
            <person name="Rasko D.A."/>
            <person name="Kokorina G."/>
            <person name="Fayolle C."/>
            <person name="Lindler L.E."/>
            <person name="Carniel E."/>
            <person name="Ravel J."/>
        </authorList>
    </citation>
    <scope>NUCLEOTIDE SEQUENCE [LARGE SCALE GENOMIC DNA]</scope>
    <source>
        <strain evidence="1 2">IP 31758</strain>
    </source>
</reference>
<accession>A0A0U1QVT7</accession>
<dbReference type="HOGENOM" id="CLU_2978356_0_0_6"/>
<dbReference type="AlphaFoldDB" id="A0A0U1QVT7"/>
<protein>
    <submittedName>
        <fullName evidence="1">Uncharacterized protein</fullName>
    </submittedName>
</protein>
<dbReference type="KEGG" id="ypi:YpsIP31758_3196"/>
<evidence type="ECO:0000313" key="1">
    <source>
        <dbReference type="EMBL" id="ABS46635.1"/>
    </source>
</evidence>
<name>A0A0U1QVT7_YERP3</name>
<organism evidence="1 2">
    <name type="scientific">Yersinia pseudotuberculosis serotype O:1b (strain IP 31758)</name>
    <dbReference type="NCBI Taxonomy" id="349747"/>
    <lineage>
        <taxon>Bacteria</taxon>
        <taxon>Pseudomonadati</taxon>
        <taxon>Pseudomonadota</taxon>
        <taxon>Gammaproteobacteria</taxon>
        <taxon>Enterobacterales</taxon>
        <taxon>Yersiniaceae</taxon>
        <taxon>Yersinia</taxon>
    </lineage>
</organism>
<evidence type="ECO:0000313" key="2">
    <source>
        <dbReference type="Proteomes" id="UP000002412"/>
    </source>
</evidence>